<dbReference type="EMBL" id="ML976993">
    <property type="protein sequence ID" value="KAF1955768.1"/>
    <property type="molecule type" value="Genomic_DNA"/>
</dbReference>
<protein>
    <submittedName>
        <fullName evidence="2">Uncharacterized protein</fullName>
    </submittedName>
</protein>
<name>A0A6A5TTM2_9PLEO</name>
<sequence length="66" mass="7109">MRLQFISYVPISASGVPALAASFLPLTPHISTITVTGVTAPLPINPHHTSPNSRTLHHVRGRMTEL</sequence>
<keyword evidence="3" id="KW-1185">Reference proteome</keyword>
<dbReference type="AlphaFoldDB" id="A0A6A5TTM2"/>
<feature type="compositionally biased region" description="Basic residues" evidence="1">
    <location>
        <begin position="55"/>
        <end position="66"/>
    </location>
</feature>
<feature type="region of interest" description="Disordered" evidence="1">
    <location>
        <begin position="44"/>
        <end position="66"/>
    </location>
</feature>
<accession>A0A6A5TTM2</accession>
<evidence type="ECO:0000256" key="1">
    <source>
        <dbReference type="SAM" id="MobiDB-lite"/>
    </source>
</evidence>
<evidence type="ECO:0000313" key="3">
    <source>
        <dbReference type="Proteomes" id="UP000800035"/>
    </source>
</evidence>
<organism evidence="2 3">
    <name type="scientific">Byssothecium circinans</name>
    <dbReference type="NCBI Taxonomy" id="147558"/>
    <lineage>
        <taxon>Eukaryota</taxon>
        <taxon>Fungi</taxon>
        <taxon>Dikarya</taxon>
        <taxon>Ascomycota</taxon>
        <taxon>Pezizomycotina</taxon>
        <taxon>Dothideomycetes</taxon>
        <taxon>Pleosporomycetidae</taxon>
        <taxon>Pleosporales</taxon>
        <taxon>Massarineae</taxon>
        <taxon>Massarinaceae</taxon>
        <taxon>Byssothecium</taxon>
    </lineage>
</organism>
<gene>
    <name evidence="2" type="ORF">CC80DRAFT_78713</name>
</gene>
<dbReference type="Proteomes" id="UP000800035">
    <property type="component" value="Unassembled WGS sequence"/>
</dbReference>
<proteinExistence type="predicted"/>
<evidence type="ECO:0000313" key="2">
    <source>
        <dbReference type="EMBL" id="KAF1955768.1"/>
    </source>
</evidence>
<reference evidence="2" key="1">
    <citation type="journal article" date="2020" name="Stud. Mycol.">
        <title>101 Dothideomycetes genomes: a test case for predicting lifestyles and emergence of pathogens.</title>
        <authorList>
            <person name="Haridas S."/>
            <person name="Albert R."/>
            <person name="Binder M."/>
            <person name="Bloem J."/>
            <person name="Labutti K."/>
            <person name="Salamov A."/>
            <person name="Andreopoulos B."/>
            <person name="Baker S."/>
            <person name="Barry K."/>
            <person name="Bills G."/>
            <person name="Bluhm B."/>
            <person name="Cannon C."/>
            <person name="Castanera R."/>
            <person name="Culley D."/>
            <person name="Daum C."/>
            <person name="Ezra D."/>
            <person name="Gonzalez J."/>
            <person name="Henrissat B."/>
            <person name="Kuo A."/>
            <person name="Liang C."/>
            <person name="Lipzen A."/>
            <person name="Lutzoni F."/>
            <person name="Magnuson J."/>
            <person name="Mondo S."/>
            <person name="Nolan M."/>
            <person name="Ohm R."/>
            <person name="Pangilinan J."/>
            <person name="Park H.-J."/>
            <person name="Ramirez L."/>
            <person name="Alfaro M."/>
            <person name="Sun H."/>
            <person name="Tritt A."/>
            <person name="Yoshinaga Y."/>
            <person name="Zwiers L.-H."/>
            <person name="Turgeon B."/>
            <person name="Goodwin S."/>
            <person name="Spatafora J."/>
            <person name="Crous P."/>
            <person name="Grigoriev I."/>
        </authorList>
    </citation>
    <scope>NUCLEOTIDE SEQUENCE</scope>
    <source>
        <strain evidence="2">CBS 675.92</strain>
    </source>
</reference>